<evidence type="ECO:0000256" key="1">
    <source>
        <dbReference type="ARBA" id="ARBA00023002"/>
    </source>
</evidence>
<feature type="domain" description="FAD-binding" evidence="2">
    <location>
        <begin position="6"/>
        <end position="341"/>
    </location>
</feature>
<dbReference type="GO" id="GO:0071949">
    <property type="term" value="F:FAD binding"/>
    <property type="evidence" value="ECO:0007669"/>
    <property type="project" value="InterPro"/>
</dbReference>
<dbReference type="PANTHER" id="PTHR43476:SF3">
    <property type="entry name" value="FAD-BINDING MONOOXYGENASE"/>
    <property type="match status" value="1"/>
</dbReference>
<dbReference type="RefSeq" id="WP_130967265.1">
    <property type="nucleotide sequence ID" value="NZ_SIXI01000002.1"/>
</dbReference>
<dbReference type="PRINTS" id="PR00420">
    <property type="entry name" value="RNGMNOXGNASE"/>
</dbReference>
<evidence type="ECO:0000313" key="3">
    <source>
        <dbReference type="EMBL" id="TBO32976.1"/>
    </source>
</evidence>
<dbReference type="InterPro" id="IPR002938">
    <property type="entry name" value="FAD-bd"/>
</dbReference>
<comment type="caution">
    <text evidence="3">The sequence shown here is derived from an EMBL/GenBank/DDBJ whole genome shotgun (WGS) entry which is preliminary data.</text>
</comment>
<dbReference type="Gene3D" id="3.30.70.2450">
    <property type="match status" value="1"/>
</dbReference>
<dbReference type="PANTHER" id="PTHR43476">
    <property type="entry name" value="3-(3-HYDROXY-PHENYL)PROPIONATE/3-HYDROXYCINNAMIC ACID HYDROXYLASE"/>
    <property type="match status" value="1"/>
</dbReference>
<reference evidence="3 4" key="1">
    <citation type="submission" date="2019-02" db="EMBL/GenBank/DDBJ databases">
        <title>Aquabacterium sp. strain KMB7.</title>
        <authorList>
            <person name="Chen W.-M."/>
        </authorList>
    </citation>
    <scope>NUCLEOTIDE SEQUENCE [LARGE SCALE GENOMIC DNA]</scope>
    <source>
        <strain evidence="3 4">KMB7</strain>
    </source>
</reference>
<evidence type="ECO:0000313" key="4">
    <source>
        <dbReference type="Proteomes" id="UP000292120"/>
    </source>
</evidence>
<dbReference type="EMBL" id="SIXI01000002">
    <property type="protein sequence ID" value="TBO32976.1"/>
    <property type="molecule type" value="Genomic_DNA"/>
</dbReference>
<dbReference type="GO" id="GO:0008688">
    <property type="term" value="F:3-(3-hydroxyphenyl)propionate hydroxylase activity"/>
    <property type="evidence" value="ECO:0007669"/>
    <property type="project" value="TreeGrafter"/>
</dbReference>
<dbReference type="InterPro" id="IPR036188">
    <property type="entry name" value="FAD/NAD-bd_sf"/>
</dbReference>
<dbReference type="Pfam" id="PF01494">
    <property type="entry name" value="FAD_binding_3"/>
    <property type="match status" value="1"/>
</dbReference>
<proteinExistence type="predicted"/>
<dbReference type="NCBIfam" id="NF004829">
    <property type="entry name" value="PRK06183.1-3"/>
    <property type="match status" value="1"/>
</dbReference>
<dbReference type="OrthoDB" id="3443359at2"/>
<gene>
    <name evidence="3" type="ORF">EYS42_07415</name>
</gene>
<dbReference type="InterPro" id="IPR050631">
    <property type="entry name" value="PheA/TfdB_FAD_monoxygenase"/>
</dbReference>
<protein>
    <submittedName>
        <fullName evidence="3">Bifunctional 3-(3-hydroxy-phenyl)propionate/3-hydroxycinnamic acid hydroxylase</fullName>
    </submittedName>
</protein>
<keyword evidence="1" id="KW-0560">Oxidoreductase</keyword>
<accession>A0A4V2JFX3</accession>
<sequence>MRLPKQTDVLLVGLGPVGAALANLLGQQGVQVLVIDKATEIFAAPRAIALDNEALRVLQMCGLQEGDIDTVAIPEVRMHSPHFGFYSRANTAGSIDGHPKLVTFYQPQLEQVLRDRLAAHPSVEVALGVTLLGFEQHPQGVRARVCDTDGLQHEVQAQFIVGADGANSLVRNLLGLDFKGKTYAEDWLVVDARQVPQPIDHVEFICDPRRPTPHMVAPGNRQRWEFKLQPGETRQQMEQPEMVKGLLAPWSQGQDIDIERVAVYRFHARVADTFQVDRAFLVGDAAHITPPFVGQGLVAGLRDVANLGWKLAWVVQGRATPALLESYSRERQPHVREMIQLAQWMGRLVMPGSVVQAWLTHGVMKVMSSIPRVKDLFENLEIKPANRFKRGCFMPGKACAGLTRGGALPQGWVRSPMGRVPMLSDDALGQGLLLVGFGVDPSATLPSALRQRWLSAGGRFVRIAPRGNPAQATTVSTWEDLDNSFGSPRVPAGWVAVVRPDRVVMADGPVDGASRMAQQSLTLLHAA</sequence>
<dbReference type="Proteomes" id="UP000292120">
    <property type="component" value="Unassembled WGS sequence"/>
</dbReference>
<dbReference type="GO" id="GO:0019622">
    <property type="term" value="P:3-(3-hydroxy)phenylpropionate catabolic process"/>
    <property type="evidence" value="ECO:0007669"/>
    <property type="project" value="TreeGrafter"/>
</dbReference>
<dbReference type="AlphaFoldDB" id="A0A4V2JFX3"/>
<keyword evidence="4" id="KW-1185">Reference proteome</keyword>
<organism evidence="3 4">
    <name type="scientific">Aquabacterium lacunae</name>
    <dbReference type="NCBI Taxonomy" id="2528630"/>
    <lineage>
        <taxon>Bacteria</taxon>
        <taxon>Pseudomonadati</taxon>
        <taxon>Pseudomonadota</taxon>
        <taxon>Betaproteobacteria</taxon>
        <taxon>Burkholderiales</taxon>
        <taxon>Aquabacterium</taxon>
    </lineage>
</organism>
<name>A0A4V2JFX3_9BURK</name>
<dbReference type="Gene3D" id="3.50.50.60">
    <property type="entry name" value="FAD/NAD(P)-binding domain"/>
    <property type="match status" value="1"/>
</dbReference>
<dbReference type="SUPFAM" id="SSF51905">
    <property type="entry name" value="FAD/NAD(P)-binding domain"/>
    <property type="match status" value="1"/>
</dbReference>
<evidence type="ECO:0000259" key="2">
    <source>
        <dbReference type="Pfam" id="PF01494"/>
    </source>
</evidence>